<keyword evidence="1" id="KW-0472">Membrane</keyword>
<dbReference type="AlphaFoldDB" id="A0A3M9LDA2"/>
<comment type="caution">
    <text evidence="2">The sequence shown here is derived from an EMBL/GenBank/DDBJ whole genome shotgun (WGS) entry which is preliminary data.</text>
</comment>
<dbReference type="EMBL" id="RJJH01000011">
    <property type="protein sequence ID" value="RNI11280.1"/>
    <property type="molecule type" value="Genomic_DNA"/>
</dbReference>
<evidence type="ECO:0000313" key="2">
    <source>
        <dbReference type="EMBL" id="RNI11280.1"/>
    </source>
</evidence>
<gene>
    <name evidence="2" type="ORF">EFE41_06925</name>
</gene>
<sequence length="97" mass="11508">MIMIGYKQYKPSQLFLLFIFATILIDIFEIIFNYFILKFEILSMYESIFSPILFLIGIYFYLVAREKKWTQIQSLLFAIFCLICGISGVIIATYFIQ</sequence>
<reference evidence="2 3" key="1">
    <citation type="submission" date="2018-10" db="EMBL/GenBank/DDBJ databases">
        <title>Cultivation of a novel Methanohalophilus strain from Kebrit Deep of the Red Sea and a genomic comparison of members of the genus Methanohalophilus.</title>
        <authorList>
            <person name="Guan Y."/>
            <person name="Ngugi D.K."/>
            <person name="Stingl U."/>
        </authorList>
    </citation>
    <scope>NUCLEOTIDE SEQUENCE [LARGE SCALE GENOMIC DNA]</scope>
    <source>
        <strain evidence="2 3">DSM 7471</strain>
    </source>
</reference>
<dbReference type="Proteomes" id="UP000278252">
    <property type="component" value="Unassembled WGS sequence"/>
</dbReference>
<evidence type="ECO:0000256" key="1">
    <source>
        <dbReference type="SAM" id="Phobius"/>
    </source>
</evidence>
<feature type="transmembrane region" description="Helical" evidence="1">
    <location>
        <begin position="75"/>
        <end position="96"/>
    </location>
</feature>
<name>A0A3M9LDA2_9EURY</name>
<organism evidence="2 3">
    <name type="scientific">Methanohalophilus portucalensis FDF-1</name>
    <dbReference type="NCBI Taxonomy" id="523843"/>
    <lineage>
        <taxon>Archaea</taxon>
        <taxon>Methanobacteriati</taxon>
        <taxon>Methanobacteriota</taxon>
        <taxon>Stenosarchaea group</taxon>
        <taxon>Methanomicrobia</taxon>
        <taxon>Methanosarcinales</taxon>
        <taxon>Methanosarcinaceae</taxon>
        <taxon>Methanohalophilus</taxon>
    </lineage>
</organism>
<feature type="transmembrane region" description="Helical" evidence="1">
    <location>
        <begin position="12"/>
        <end position="36"/>
    </location>
</feature>
<keyword evidence="1" id="KW-0812">Transmembrane</keyword>
<feature type="transmembrane region" description="Helical" evidence="1">
    <location>
        <begin position="42"/>
        <end position="63"/>
    </location>
</feature>
<protein>
    <submittedName>
        <fullName evidence="2">Uncharacterized protein</fullName>
    </submittedName>
</protein>
<proteinExistence type="predicted"/>
<evidence type="ECO:0000313" key="3">
    <source>
        <dbReference type="Proteomes" id="UP000278252"/>
    </source>
</evidence>
<keyword evidence="1" id="KW-1133">Transmembrane helix</keyword>
<accession>A0A3M9LDA2</accession>